<protein>
    <submittedName>
        <fullName evidence="3">Poly-beta-1,6-N-acetyl-D-glucosamine N-deacetylase</fullName>
    </submittedName>
</protein>
<dbReference type="PANTHER" id="PTHR34216">
    <property type="match status" value="1"/>
</dbReference>
<feature type="domain" description="NodB homology" evidence="2">
    <location>
        <begin position="92"/>
        <end position="334"/>
    </location>
</feature>
<dbReference type="EMBL" id="NEVK01000006">
    <property type="protein sequence ID" value="OZI18006.1"/>
    <property type="molecule type" value="Genomic_DNA"/>
</dbReference>
<sequence>MSALCACARDIPVFVPPDDRPVSRADQPWPTNQFVVLGYHDVEDSDPDQRFLSVRTDRLVQQFTWLRENGYQPVSLAQIMTARDGGAPLPENAVLLTFDDGYRSSLTRVLPILRAFNWPAVVAPVGKWMDTPQGQPVDFGGQPVERERFLNWSDVTELSRSGLVEIAAHTNDLHFGALANPQGNTEPAAAIRLYDADTQTYESETAHRARLDRDIAAVTRKINRAAGTPPRAWVWPYGAESGTGLSIASEHGYQMGMTLEDGPAHVQGLMSTPRLLIASDPITSSFANSVVGIEAYPLMRVAHVDIDYVYDPDPEQADRNLGELVQRIRDMQINTVFLQAFADPQGDGLARELYFPNRWLPVRADMFNRVAWQLRNRAHVQVYAWLPVLSFDLDPDLPRVTRWDAQTGSVAPDPEQYRRLSPFDATARQRIIEIYQDLSRQAVFDGILFHDDALLTDFEDAGPDALAAYQAAGLPASIAEIRADPDAMQRWTRFKSRHLVDFTLELAQEVKAIRGPHILTARNLFAGPIVDPGSEAWFAQNLDDFLAAYDWTAPMAMPLMEDVPEGQELAWLDRVVDTVALRPGALRRTVFELQARDWRRAPDGAESTPVDTEVLAQWMRRLQLRGARNFGYYPDDFVQNHPVLEEIRPAISDSWYPLR</sequence>
<accession>A0A261QZ56</accession>
<dbReference type="PROSITE" id="PS51677">
    <property type="entry name" value="NODB"/>
    <property type="match status" value="1"/>
</dbReference>
<dbReference type="GO" id="GO:0005975">
    <property type="term" value="P:carbohydrate metabolic process"/>
    <property type="evidence" value="ECO:0007669"/>
    <property type="project" value="InterPro"/>
</dbReference>
<evidence type="ECO:0000313" key="3">
    <source>
        <dbReference type="EMBL" id="OZI18006.1"/>
    </source>
</evidence>
<keyword evidence="4" id="KW-1185">Reference proteome</keyword>
<evidence type="ECO:0000313" key="4">
    <source>
        <dbReference type="Proteomes" id="UP000216947"/>
    </source>
</evidence>
<dbReference type="Gene3D" id="3.20.20.80">
    <property type="entry name" value="Glycosidases"/>
    <property type="match status" value="1"/>
</dbReference>
<dbReference type="InterPro" id="IPR002509">
    <property type="entry name" value="NODB_dom"/>
</dbReference>
<reference evidence="4" key="1">
    <citation type="submission" date="2017-05" db="EMBL/GenBank/DDBJ databases">
        <title>Complete and WGS of Bordetella genogroups.</title>
        <authorList>
            <person name="Spilker T."/>
            <person name="Lipuma J."/>
        </authorList>
    </citation>
    <scope>NUCLEOTIDE SEQUENCE [LARGE SCALE GENOMIC DNA]</scope>
    <source>
        <strain evidence="4">AU18089</strain>
    </source>
</reference>
<dbReference type="Pfam" id="PF14883">
    <property type="entry name" value="GHL13"/>
    <property type="match status" value="1"/>
</dbReference>
<dbReference type="Pfam" id="PF01522">
    <property type="entry name" value="Polysacc_deac_1"/>
    <property type="match status" value="1"/>
</dbReference>
<dbReference type="AlphaFoldDB" id="A0A261QZ56"/>
<proteinExistence type="predicted"/>
<evidence type="ECO:0000259" key="2">
    <source>
        <dbReference type="PROSITE" id="PS51677"/>
    </source>
</evidence>
<evidence type="ECO:0000256" key="1">
    <source>
        <dbReference type="ARBA" id="ARBA00022729"/>
    </source>
</evidence>
<comment type="caution">
    <text evidence="3">The sequence shown here is derived from an EMBL/GenBank/DDBJ whole genome shotgun (WGS) entry which is preliminary data.</text>
</comment>
<dbReference type="PANTHER" id="PTHR34216:SF7">
    <property type="entry name" value="POLY-BETA-1,6-N-ACETYL-D-GLUCOSAMINE N-DEACETYLASE"/>
    <property type="match status" value="1"/>
</dbReference>
<dbReference type="NCBIfam" id="TIGR03938">
    <property type="entry name" value="deacetyl_PgaB"/>
    <property type="match status" value="1"/>
</dbReference>
<keyword evidence="1" id="KW-0732">Signal</keyword>
<dbReference type="GO" id="GO:0016810">
    <property type="term" value="F:hydrolase activity, acting on carbon-nitrogen (but not peptide) bonds"/>
    <property type="evidence" value="ECO:0007669"/>
    <property type="project" value="InterPro"/>
</dbReference>
<dbReference type="Proteomes" id="UP000216947">
    <property type="component" value="Unassembled WGS sequence"/>
</dbReference>
<dbReference type="InterPro" id="IPR011330">
    <property type="entry name" value="Glyco_hydro/deAcase_b/a-brl"/>
</dbReference>
<dbReference type="Gene3D" id="3.20.20.370">
    <property type="entry name" value="Glycoside hydrolase/deacetylase"/>
    <property type="match status" value="1"/>
</dbReference>
<dbReference type="InterPro" id="IPR032772">
    <property type="entry name" value="PGA_deacetylase_PgaB_C"/>
</dbReference>
<gene>
    <name evidence="3" type="primary">pgaB</name>
    <name evidence="3" type="ORF">CAL19_13085</name>
</gene>
<name>A0A261QZ56_9BORD</name>
<dbReference type="GO" id="GO:0043708">
    <property type="term" value="P:cell adhesion involved in biofilm formation"/>
    <property type="evidence" value="ECO:0007669"/>
    <property type="project" value="InterPro"/>
</dbReference>
<dbReference type="InterPro" id="IPR023854">
    <property type="entry name" value="PGA_deacetylase_PgaB"/>
</dbReference>
<organism evidence="3 4">
    <name type="scientific">Bordetella genomosp. 7</name>
    <dbReference type="NCBI Taxonomy" id="1416805"/>
    <lineage>
        <taxon>Bacteria</taxon>
        <taxon>Pseudomonadati</taxon>
        <taxon>Pseudomonadota</taxon>
        <taxon>Betaproteobacteria</taxon>
        <taxon>Burkholderiales</taxon>
        <taxon>Alcaligenaceae</taxon>
        <taxon>Bordetella</taxon>
    </lineage>
</organism>
<dbReference type="SUPFAM" id="SSF88713">
    <property type="entry name" value="Glycoside hydrolase/deacetylase"/>
    <property type="match status" value="1"/>
</dbReference>
<dbReference type="InterPro" id="IPR051398">
    <property type="entry name" value="Polysacch_Deacetylase"/>
</dbReference>
<dbReference type="NCBIfam" id="NF011177">
    <property type="entry name" value="PRK14582.1"/>
    <property type="match status" value="1"/>
</dbReference>